<dbReference type="Proteomes" id="UP001386437">
    <property type="component" value="Unassembled WGS sequence"/>
</dbReference>
<dbReference type="InterPro" id="IPR013099">
    <property type="entry name" value="K_chnl_dom"/>
</dbReference>
<keyword evidence="3" id="KW-0406">Ion transport</keyword>
<dbReference type="EMBL" id="JACFYJ010000004">
    <property type="protein sequence ID" value="MEI5996333.1"/>
    <property type="molecule type" value="Genomic_DNA"/>
</dbReference>
<dbReference type="GO" id="GO:0034220">
    <property type="term" value="P:monoatomic ion transmembrane transport"/>
    <property type="evidence" value="ECO:0007669"/>
    <property type="project" value="UniProtKB-KW"/>
</dbReference>
<evidence type="ECO:0000259" key="2">
    <source>
        <dbReference type="Pfam" id="PF07885"/>
    </source>
</evidence>
<organism evidence="3 4">
    <name type="scientific">Paraburkholderia bengalensis</name>
    <dbReference type="NCBI Taxonomy" id="2747562"/>
    <lineage>
        <taxon>Bacteria</taxon>
        <taxon>Pseudomonadati</taxon>
        <taxon>Pseudomonadota</taxon>
        <taxon>Betaproteobacteria</taxon>
        <taxon>Burkholderiales</taxon>
        <taxon>Burkholderiaceae</taxon>
        <taxon>Paraburkholderia</taxon>
    </lineage>
</organism>
<keyword evidence="3" id="KW-0813">Transport</keyword>
<reference evidence="3 4" key="1">
    <citation type="journal article" date="2022" name="Arch. Microbiol.">
        <title>Paraburkholderia bengalensis sp. nov. isolated from roots of Oryza sativa, IR64.</title>
        <authorList>
            <person name="Nag P."/>
            <person name="Mondal N."/>
            <person name="Sarkar J."/>
            <person name="Das S."/>
        </authorList>
    </citation>
    <scope>NUCLEOTIDE SEQUENCE [LARGE SCALE GENOMIC DNA]</scope>
    <source>
        <strain evidence="3 4">IR64_4_BI</strain>
    </source>
</reference>
<dbReference type="Gene3D" id="1.10.287.70">
    <property type="match status" value="1"/>
</dbReference>
<proteinExistence type="predicted"/>
<feature type="transmembrane region" description="Helical" evidence="1">
    <location>
        <begin position="92"/>
        <end position="115"/>
    </location>
</feature>
<name>A0ABU8ILW0_9BURK</name>
<accession>A0ABU8ILW0</accession>
<evidence type="ECO:0000256" key="1">
    <source>
        <dbReference type="SAM" id="Phobius"/>
    </source>
</evidence>
<evidence type="ECO:0000313" key="3">
    <source>
        <dbReference type="EMBL" id="MEI5996333.1"/>
    </source>
</evidence>
<keyword evidence="3" id="KW-0407">Ion channel</keyword>
<feature type="domain" description="Potassium channel" evidence="2">
    <location>
        <begin position="35"/>
        <end position="109"/>
    </location>
</feature>
<keyword evidence="1" id="KW-0812">Transmembrane</keyword>
<feature type="transmembrane region" description="Helical" evidence="1">
    <location>
        <begin position="30"/>
        <end position="50"/>
    </location>
</feature>
<protein>
    <submittedName>
        <fullName evidence="3">Two pore domain potassium channel family protein</fullName>
    </submittedName>
</protein>
<comment type="caution">
    <text evidence="3">The sequence shown here is derived from an EMBL/GenBank/DDBJ whole genome shotgun (WGS) entry which is preliminary data.</text>
</comment>
<dbReference type="RefSeq" id="WP_336596771.1">
    <property type="nucleotide sequence ID" value="NZ_JACFYJ010000004.1"/>
</dbReference>
<feature type="transmembrane region" description="Helical" evidence="1">
    <location>
        <begin position="62"/>
        <end position="80"/>
    </location>
</feature>
<keyword evidence="1" id="KW-0472">Membrane</keyword>
<keyword evidence="1" id="KW-1133">Transmembrane helix</keyword>
<gene>
    <name evidence="3" type="ORF">H3V53_03655</name>
</gene>
<keyword evidence="4" id="KW-1185">Reference proteome</keyword>
<sequence length="127" mass="13471">MNNGDQDAQLRISPRIAVAETAKVLWHLRGIVVILLLLFLILATVMYYWGGTVNLVTRGPSTMGDTLYFCAITALTIGYGDMVATTTLGHLVAVFLGLIGLLGTGVMTASAVYGIQAAARRSGLVSR</sequence>
<dbReference type="Pfam" id="PF07885">
    <property type="entry name" value="Ion_trans_2"/>
    <property type="match status" value="1"/>
</dbReference>
<dbReference type="SUPFAM" id="SSF81324">
    <property type="entry name" value="Voltage-gated potassium channels"/>
    <property type="match status" value="1"/>
</dbReference>
<evidence type="ECO:0000313" key="4">
    <source>
        <dbReference type="Proteomes" id="UP001386437"/>
    </source>
</evidence>